<organism evidence="1 2">
    <name type="scientific">Brevundimonas nasdae</name>
    <dbReference type="NCBI Taxonomy" id="172043"/>
    <lineage>
        <taxon>Bacteria</taxon>
        <taxon>Pseudomonadati</taxon>
        <taxon>Pseudomonadota</taxon>
        <taxon>Alphaproteobacteria</taxon>
        <taxon>Caulobacterales</taxon>
        <taxon>Caulobacteraceae</taxon>
        <taxon>Brevundimonas</taxon>
    </lineage>
</organism>
<sequence>MLPYQPAPFPLARPRRLRSSPWVRRLVAETTLTPADLIWPLIVHDGTEDRVPVASMPGVFRLSPKAAASAAVEARDLGIPMVALFPNVDGAIKDAVGTGATDPDGLIPDCIKAIKDAAPEIGVMTDVALDCYTDHGHDGVMEGDRIANDASLDRLAEQAFIHAHAGADVVAPSDMMDGRIQAVREALEANGFQDTLILSYAAKFASAFYGPYRDAVGSSAMLKGDKKTYQMDYANSDEALKEVAMDLSEGADAVMVKPGMPYLDIVRRVSETFRVPTFAYQVSGEYSMMQASIANGWLDQDRAILETLHGFKRAGCAGVLTYFAPQAARLLG</sequence>
<keyword evidence="1" id="KW-0456">Lyase</keyword>
<name>A0ACD4VJA3_9CAUL</name>
<dbReference type="EC" id="4.2.1.24" evidence="1"/>
<evidence type="ECO:0000313" key="1">
    <source>
        <dbReference type="EMBL" id="WOB77608.1"/>
    </source>
</evidence>
<accession>A0ACD4VJA3</accession>
<gene>
    <name evidence="1" type="primary">hemB</name>
    <name evidence="1" type="ORF">PZA08_09690</name>
</gene>
<protein>
    <submittedName>
        <fullName evidence="1">Porphobilinogen synthase</fullName>
        <ecNumber evidence="1">4.2.1.24</ecNumber>
    </submittedName>
</protein>
<dbReference type="Proteomes" id="UP001302493">
    <property type="component" value="Chromosome"/>
</dbReference>
<proteinExistence type="predicted"/>
<reference evidence="1" key="1">
    <citation type="submission" date="2023-03" db="EMBL/GenBank/DDBJ databases">
        <title>Genome sequence of Brevundimonas nasdae SJTX8.</title>
        <authorList>
            <person name="Liang R."/>
        </authorList>
    </citation>
    <scope>NUCLEOTIDE SEQUENCE</scope>
    <source>
        <strain evidence="1">X8</strain>
    </source>
</reference>
<keyword evidence="2" id="KW-1185">Reference proteome</keyword>
<dbReference type="EMBL" id="CP119180">
    <property type="protein sequence ID" value="WOB77608.1"/>
    <property type="molecule type" value="Genomic_DNA"/>
</dbReference>
<evidence type="ECO:0000313" key="2">
    <source>
        <dbReference type="Proteomes" id="UP001302493"/>
    </source>
</evidence>